<evidence type="ECO:0000313" key="2">
    <source>
        <dbReference type="Proteomes" id="UP000001798"/>
    </source>
</evidence>
<keyword evidence="2" id="KW-1185">Reference proteome</keyword>
<organism evidence="1 2">
    <name type="scientific">Botryotinia fuckeliana (strain B05.10)</name>
    <name type="common">Noble rot fungus</name>
    <name type="synonym">Botrytis cinerea</name>
    <dbReference type="NCBI Taxonomy" id="332648"/>
    <lineage>
        <taxon>Eukaryota</taxon>
        <taxon>Fungi</taxon>
        <taxon>Dikarya</taxon>
        <taxon>Ascomycota</taxon>
        <taxon>Pezizomycotina</taxon>
        <taxon>Leotiomycetes</taxon>
        <taxon>Helotiales</taxon>
        <taxon>Sclerotiniaceae</taxon>
        <taxon>Botrytis</taxon>
    </lineage>
</organism>
<reference evidence="1 2" key="1">
    <citation type="journal article" date="2011" name="PLoS Genet.">
        <title>Genomic analysis of the necrotrophic fungal pathogens Sclerotinia sclerotiorum and Botrytis cinerea.</title>
        <authorList>
            <person name="Amselem J."/>
            <person name="Cuomo C.A."/>
            <person name="van Kan J.A."/>
            <person name="Viaud M."/>
            <person name="Benito E.P."/>
            <person name="Couloux A."/>
            <person name="Coutinho P.M."/>
            <person name="de Vries R.P."/>
            <person name="Dyer P.S."/>
            <person name="Fillinger S."/>
            <person name="Fournier E."/>
            <person name="Gout L."/>
            <person name="Hahn M."/>
            <person name="Kohn L."/>
            <person name="Lapalu N."/>
            <person name="Plummer K.M."/>
            <person name="Pradier J.M."/>
            <person name="Quevillon E."/>
            <person name="Sharon A."/>
            <person name="Simon A."/>
            <person name="ten Have A."/>
            <person name="Tudzynski B."/>
            <person name="Tudzynski P."/>
            <person name="Wincker P."/>
            <person name="Andrew M."/>
            <person name="Anthouard V."/>
            <person name="Beever R.E."/>
            <person name="Beffa R."/>
            <person name="Benoit I."/>
            <person name="Bouzid O."/>
            <person name="Brault B."/>
            <person name="Chen Z."/>
            <person name="Choquer M."/>
            <person name="Collemare J."/>
            <person name="Cotton P."/>
            <person name="Danchin E.G."/>
            <person name="Da Silva C."/>
            <person name="Gautier A."/>
            <person name="Giraud C."/>
            <person name="Giraud T."/>
            <person name="Gonzalez C."/>
            <person name="Grossetete S."/>
            <person name="Guldener U."/>
            <person name="Henrissat B."/>
            <person name="Howlett B.J."/>
            <person name="Kodira C."/>
            <person name="Kretschmer M."/>
            <person name="Lappartient A."/>
            <person name="Leroch M."/>
            <person name="Levis C."/>
            <person name="Mauceli E."/>
            <person name="Neuveglise C."/>
            <person name="Oeser B."/>
            <person name="Pearson M."/>
            <person name="Poulain J."/>
            <person name="Poussereau N."/>
            <person name="Quesneville H."/>
            <person name="Rascle C."/>
            <person name="Schumacher J."/>
            <person name="Segurens B."/>
            <person name="Sexton A."/>
            <person name="Silva E."/>
            <person name="Sirven C."/>
            <person name="Soanes D.M."/>
            <person name="Talbot N.J."/>
            <person name="Templeton M."/>
            <person name="Yandava C."/>
            <person name="Yarden O."/>
            <person name="Zeng Q."/>
            <person name="Rollins J.A."/>
            <person name="Lebrun M.H."/>
            <person name="Dickman M."/>
        </authorList>
    </citation>
    <scope>NUCLEOTIDE SEQUENCE [LARGE SCALE GENOMIC DNA]</scope>
    <source>
        <strain evidence="1 2">B05.10</strain>
    </source>
</reference>
<accession>A0A384JNV7</accession>
<dbReference type="PANTHER" id="PTHR42034:SF1">
    <property type="entry name" value="CONDENSATION DOMAIN-CONTAINING PROTEIN"/>
    <property type="match status" value="1"/>
</dbReference>
<reference evidence="1 2" key="2">
    <citation type="journal article" date="2012" name="Eukaryot. Cell">
        <title>Genome update of Botrytis cinerea strains B05.10 and T4.</title>
        <authorList>
            <person name="Staats M."/>
            <person name="van Kan J.A."/>
        </authorList>
    </citation>
    <scope>NUCLEOTIDE SEQUENCE [LARGE SCALE GENOMIC DNA]</scope>
    <source>
        <strain evidence="1 2">B05.10</strain>
    </source>
</reference>
<evidence type="ECO:0000313" key="1">
    <source>
        <dbReference type="EMBL" id="ATZ52269.1"/>
    </source>
</evidence>
<reference evidence="1 2" key="3">
    <citation type="journal article" date="2017" name="Mol. Plant Pathol.">
        <title>A gapless genome sequence of the fungus Botrytis cinerea.</title>
        <authorList>
            <person name="Van Kan J.A."/>
            <person name="Stassen J.H."/>
            <person name="Mosbach A."/>
            <person name="Van Der Lee T.A."/>
            <person name="Faino L."/>
            <person name="Farmer A.D."/>
            <person name="Papasotiriou D.G."/>
            <person name="Zhou S."/>
            <person name="Seidl M.F."/>
            <person name="Cottam E."/>
            <person name="Edel D."/>
            <person name="Hahn M."/>
            <person name="Schwartz D.C."/>
            <person name="Dietrich R.A."/>
            <person name="Widdison S."/>
            <person name="Scalliet G."/>
        </authorList>
    </citation>
    <scope>NUCLEOTIDE SEQUENCE [LARGE SCALE GENOMIC DNA]</scope>
    <source>
        <strain evidence="1 2">B05.10</strain>
    </source>
</reference>
<dbReference type="AlphaFoldDB" id="A0A384JNV7"/>
<dbReference type="OrthoDB" id="2548233at2759"/>
<dbReference type="Gene3D" id="3.30.559.10">
    <property type="entry name" value="Chloramphenicol acetyltransferase-like domain"/>
    <property type="match status" value="1"/>
</dbReference>
<dbReference type="PANTHER" id="PTHR42034">
    <property type="entry name" value="CHROMOSOME 7, WHOLE GENOME SHOTGUN SEQUENCE-RELATED"/>
    <property type="match status" value="1"/>
</dbReference>
<dbReference type="Proteomes" id="UP000001798">
    <property type="component" value="Chromosome 8"/>
</dbReference>
<dbReference type="SUPFAM" id="SSF52777">
    <property type="entry name" value="CoA-dependent acyltransferases"/>
    <property type="match status" value="1"/>
</dbReference>
<dbReference type="InterPro" id="IPR023213">
    <property type="entry name" value="CAT-like_dom_sf"/>
</dbReference>
<dbReference type="GeneID" id="5425842"/>
<sequence>MGIYKLIRSLLDLIPSLNTSYSKDLKVQPKNDAMVLPSNLTTREHSSFSRHVGTLEDLFNNISEVKGSINREHTSFFVVLQLHFPPTKANVEEFIARAWESLGQRYPALRAQISPPSKFDSRKQSSISVQPWDAAKFRTSFTTHPNCPNVDVLFSAPSPKRTTATCHWLPNPGQVVIRTAHWRSDGYGLVLLADSFLSALADELQQCSSAPLGNNGSKQLLAVPESLESLVRKYLPAPLPEEKAEIDEMVETFAKGHQSIGFPTRSNASTTTPSICQRAAIRLTVEDSAKLISGCQTQGISVTSAVNAAVIRTAAQFPQDPGADAYAIFAPVNFRMLLMAAGAQECSQPTGNYVSGASLRIDNAVGKSFRELANELNTIYSQDFTRYERPGGGKTLNLLQSTESYIQFIAKLFALFPSPGCPFPKAPVISSFGKMDMIVKSEYGGDSDDTTGASKLRVTDFWVSCDCATPMITFNPYSWGGAFTLSSAWEDSYYEREFVIDALEKTMAELVEGLEIDPLSYRITTGCNDASTRK</sequence>
<dbReference type="VEuPathDB" id="FungiDB:Bcin08g00330"/>
<dbReference type="EMBL" id="CP009812">
    <property type="protein sequence ID" value="ATZ52269.1"/>
    <property type="molecule type" value="Genomic_DNA"/>
</dbReference>
<protein>
    <submittedName>
        <fullName evidence="1">Uncharacterized protein</fullName>
    </submittedName>
</protein>
<dbReference type="RefSeq" id="XP_024550103.1">
    <property type="nucleotide sequence ID" value="XM_024694314.1"/>
</dbReference>
<proteinExistence type="predicted"/>
<name>A0A384JNV7_BOTFB</name>
<dbReference type="Gene3D" id="3.30.559.30">
    <property type="entry name" value="Nonribosomal peptide synthetase, condensation domain"/>
    <property type="match status" value="1"/>
</dbReference>
<gene>
    <name evidence="1" type="ORF">BCIN_08g00330</name>
</gene>
<dbReference type="KEGG" id="bfu:BCIN_08g00330"/>